<sequence>MQVTEKPYSTPDPPPLPVDRLKNSSPFNVTGFYFTGALSVKTKNGVEVVTKISDDATTFVALAKKIEFLTKLPSFNQQYNSYGTIWKFIRTRELQTTVTEVSTSHHLENYIEVME</sequence>
<protein>
    <submittedName>
        <fullName evidence="2">Uncharacterized protein</fullName>
    </submittedName>
</protein>
<comment type="caution">
    <text evidence="2">The sequence shown here is derived from an EMBL/GenBank/DDBJ whole genome shotgun (WGS) entry which is preliminary data.</text>
</comment>
<evidence type="ECO:0000313" key="2">
    <source>
        <dbReference type="EMBL" id="VDI67488.1"/>
    </source>
</evidence>
<gene>
    <name evidence="2" type="ORF">MGAL_10B052209</name>
</gene>
<dbReference type="EMBL" id="UYJE01008805">
    <property type="protein sequence ID" value="VDI67488.1"/>
    <property type="molecule type" value="Genomic_DNA"/>
</dbReference>
<evidence type="ECO:0000256" key="1">
    <source>
        <dbReference type="SAM" id="MobiDB-lite"/>
    </source>
</evidence>
<keyword evidence="3" id="KW-1185">Reference proteome</keyword>
<name>A0A8B6GRG9_MYTGA</name>
<evidence type="ECO:0000313" key="3">
    <source>
        <dbReference type="Proteomes" id="UP000596742"/>
    </source>
</evidence>
<dbReference type="Proteomes" id="UP000596742">
    <property type="component" value="Unassembled WGS sequence"/>
</dbReference>
<proteinExistence type="predicted"/>
<organism evidence="2 3">
    <name type="scientific">Mytilus galloprovincialis</name>
    <name type="common">Mediterranean mussel</name>
    <dbReference type="NCBI Taxonomy" id="29158"/>
    <lineage>
        <taxon>Eukaryota</taxon>
        <taxon>Metazoa</taxon>
        <taxon>Spiralia</taxon>
        <taxon>Lophotrochozoa</taxon>
        <taxon>Mollusca</taxon>
        <taxon>Bivalvia</taxon>
        <taxon>Autobranchia</taxon>
        <taxon>Pteriomorphia</taxon>
        <taxon>Mytilida</taxon>
        <taxon>Mytiloidea</taxon>
        <taxon>Mytilidae</taxon>
        <taxon>Mytilinae</taxon>
        <taxon>Mytilus</taxon>
    </lineage>
</organism>
<dbReference type="AlphaFoldDB" id="A0A8B6GRG9"/>
<reference evidence="2" key="1">
    <citation type="submission" date="2018-11" db="EMBL/GenBank/DDBJ databases">
        <authorList>
            <person name="Alioto T."/>
            <person name="Alioto T."/>
        </authorList>
    </citation>
    <scope>NUCLEOTIDE SEQUENCE</scope>
</reference>
<accession>A0A8B6GRG9</accession>
<feature type="region of interest" description="Disordered" evidence="1">
    <location>
        <begin position="1"/>
        <end position="22"/>
    </location>
</feature>